<dbReference type="CDD" id="cd07103">
    <property type="entry name" value="ALDH_F5_SSADH_GabD"/>
    <property type="match status" value="1"/>
</dbReference>
<accession>A0A9E7CXD5</accession>
<proteinExistence type="inferred from homology"/>
<dbReference type="FunFam" id="3.40.309.10:FF:000004">
    <property type="entry name" value="Succinate-semialdehyde dehydrogenase I"/>
    <property type="match status" value="1"/>
</dbReference>
<comment type="similarity">
    <text evidence="1">Belongs to the aldehyde dehydrogenase family.</text>
</comment>
<name>A0A9E7CXD5_ALIAG</name>
<dbReference type="Gene3D" id="3.40.309.10">
    <property type="entry name" value="Aldehyde Dehydrogenase, Chain A, domain 2"/>
    <property type="match status" value="1"/>
</dbReference>
<evidence type="ECO:0000256" key="2">
    <source>
        <dbReference type="ARBA" id="ARBA00023002"/>
    </source>
</evidence>
<gene>
    <name evidence="4" type="ORF">K1I37_05165</name>
</gene>
<dbReference type="KEGG" id="aaco:K1I37_05165"/>
<feature type="domain" description="Aldehyde dehydrogenase" evidence="3">
    <location>
        <begin position="5"/>
        <end position="466"/>
    </location>
</feature>
<evidence type="ECO:0000313" key="4">
    <source>
        <dbReference type="EMBL" id="UNO50768.1"/>
    </source>
</evidence>
<dbReference type="FunFam" id="3.40.605.10:FF:000005">
    <property type="entry name" value="Succinate-semialdehyde dehydrogenase I"/>
    <property type="match status" value="1"/>
</dbReference>
<keyword evidence="2" id="KW-0560">Oxidoreductase</keyword>
<sequence length="470" mass="50891">MGGEWRDSVSNRWFDVVNPATEEIIAQVPNAVADDMLSAINIADSVQQEWANTLASDRARILQKAASMMHTQVEELARIMTIEEGKPLAESRGEIAYAASFLEWFAEEGKRVYGDVIPSSSATKRIMVLKRPVGITAAITPWNFPAAMITRKLGPALAAGCTMIIKPSELTPLSALEIARIFEKAGLPKGVLSVVVGTDAPALGAALMDDFRVRKISFTGSTEVGKILMRQAADTMKRVSFELGGHAPLIVFNDADLDVAVQNAVLCKMRGMGETCVSANRIYVQREIAKPFVDKLVNRISQMKMGNGIEEGITVGPLIEPAAVEKVERHVKDAQKHGASVLLGGSPSTNSKGYFYPPTVITDVNEEMLVMQEETFGPVAAIAEFESEEEVIARANNSRYGLAAYFFTRDVGRVLRLAEQLEYGIIGANDGLPSTAQAPFGGVKESGLGREGSKYGIEEYLDIKYVSIGL</sequence>
<dbReference type="InterPro" id="IPR015590">
    <property type="entry name" value="Aldehyde_DH_dom"/>
</dbReference>
<dbReference type="Pfam" id="PF00171">
    <property type="entry name" value="Aldedh"/>
    <property type="match status" value="1"/>
</dbReference>
<evidence type="ECO:0000313" key="5">
    <source>
        <dbReference type="Proteomes" id="UP000829401"/>
    </source>
</evidence>
<dbReference type="GO" id="GO:0009450">
    <property type="term" value="P:gamma-aminobutyric acid catabolic process"/>
    <property type="evidence" value="ECO:0007669"/>
    <property type="project" value="TreeGrafter"/>
</dbReference>
<reference evidence="5" key="1">
    <citation type="journal article" date="2022" name="G3 (Bethesda)">
        <title>Unveiling the complete genome sequence of Alicyclobacillus acidoterrestris DSM 3922T, a taint-producing strain.</title>
        <authorList>
            <person name="Leonardo I.C."/>
            <person name="Barreto Crespo M.T."/>
            <person name="Gaspar F.B."/>
        </authorList>
    </citation>
    <scope>NUCLEOTIDE SEQUENCE [LARGE SCALE GENOMIC DNA]</scope>
    <source>
        <strain evidence="5">DSM 3922</strain>
    </source>
</reference>
<dbReference type="PANTHER" id="PTHR43353:SF5">
    <property type="entry name" value="SUCCINATE-SEMIALDEHYDE DEHYDROGENASE, MITOCHONDRIAL"/>
    <property type="match status" value="1"/>
</dbReference>
<dbReference type="GO" id="GO:0004777">
    <property type="term" value="F:succinate-semialdehyde dehydrogenase (NAD+) activity"/>
    <property type="evidence" value="ECO:0007669"/>
    <property type="project" value="TreeGrafter"/>
</dbReference>
<dbReference type="SUPFAM" id="SSF53720">
    <property type="entry name" value="ALDH-like"/>
    <property type="match status" value="1"/>
</dbReference>
<dbReference type="Proteomes" id="UP000829401">
    <property type="component" value="Chromosome"/>
</dbReference>
<dbReference type="AlphaFoldDB" id="A0A9E7CXD5"/>
<dbReference type="PANTHER" id="PTHR43353">
    <property type="entry name" value="SUCCINATE-SEMIALDEHYDE DEHYDROGENASE, MITOCHONDRIAL"/>
    <property type="match status" value="1"/>
</dbReference>
<keyword evidence="5" id="KW-1185">Reference proteome</keyword>
<organism evidence="4 5">
    <name type="scientific">Alicyclobacillus acidoterrestris (strain ATCC 49025 / DSM 3922 / CIP 106132 / NCIMB 13137 / GD3B)</name>
    <dbReference type="NCBI Taxonomy" id="1356854"/>
    <lineage>
        <taxon>Bacteria</taxon>
        <taxon>Bacillati</taxon>
        <taxon>Bacillota</taxon>
        <taxon>Bacilli</taxon>
        <taxon>Bacillales</taxon>
        <taxon>Alicyclobacillaceae</taxon>
        <taxon>Alicyclobacillus</taxon>
    </lineage>
</organism>
<dbReference type="Gene3D" id="3.40.605.10">
    <property type="entry name" value="Aldehyde Dehydrogenase, Chain A, domain 1"/>
    <property type="match status" value="1"/>
</dbReference>
<dbReference type="FunFam" id="3.40.605.10:FF:000026">
    <property type="entry name" value="Aldehyde dehydrogenase, putative"/>
    <property type="match status" value="1"/>
</dbReference>
<dbReference type="InterPro" id="IPR016163">
    <property type="entry name" value="Ald_DH_C"/>
</dbReference>
<dbReference type="InterPro" id="IPR016161">
    <property type="entry name" value="Ald_DH/histidinol_DH"/>
</dbReference>
<evidence type="ECO:0000256" key="1">
    <source>
        <dbReference type="ARBA" id="ARBA00009986"/>
    </source>
</evidence>
<dbReference type="EMBL" id="CP080467">
    <property type="protein sequence ID" value="UNO50768.1"/>
    <property type="molecule type" value="Genomic_DNA"/>
</dbReference>
<dbReference type="InterPro" id="IPR050740">
    <property type="entry name" value="Aldehyde_DH_Superfamily"/>
</dbReference>
<evidence type="ECO:0000259" key="3">
    <source>
        <dbReference type="Pfam" id="PF00171"/>
    </source>
</evidence>
<protein>
    <submittedName>
        <fullName evidence="4">NAD-dependent succinate-semialdehyde dehydrogenase</fullName>
    </submittedName>
</protein>
<dbReference type="InterPro" id="IPR016162">
    <property type="entry name" value="Ald_DH_N"/>
</dbReference>